<dbReference type="Gene3D" id="2.160.20.80">
    <property type="entry name" value="E3 ubiquitin-protein ligase SopA"/>
    <property type="match status" value="1"/>
</dbReference>
<proteinExistence type="predicted"/>
<dbReference type="Proteomes" id="UP000184514">
    <property type="component" value="Unassembled WGS sequence"/>
</dbReference>
<dbReference type="AlphaFoldDB" id="A0A1L9NVJ8"/>
<dbReference type="EMBL" id="MLCB01000148">
    <property type="protein sequence ID" value="OJI93279.1"/>
    <property type="molecule type" value="Genomic_DNA"/>
</dbReference>
<evidence type="ECO:0000313" key="1">
    <source>
        <dbReference type="EMBL" id="OJI93279.1"/>
    </source>
</evidence>
<sequence>MTLHPNPTAQTPAEQKLLAECAGPARIMFGEGCVPEKESDDNLIRASFLRDLLLSEAGLGAKGLRIRGAWISGKLDLQGARLSCDLSFTQCHFTDVLELVNARMRGLIFSGCELPGLSADNVVLDGALFIRAGTRMSGEMSLSGAHINGDVQLVDCSILSQTQDAIFAPSMTVEGSLYLGNYPYSGEVTSLTCKGALFFLSLATKHDVFVTNVATSVQDEFGAGGIFQATEEHGRDIALSFARARIEGLLFFKDNQIGRGIVNLSGARCARLRDEPEGPGASYPIRLEGLTYEGFSQHTDTSVQNRLAWLERRPEEMGFTAQTYEQLARVLMQNGQRADARSVLCGSADHWSWHVL</sequence>
<accession>A0A1L9NVJ8</accession>
<name>A0A1L9NVJ8_9RHOB</name>
<protein>
    <recommendedName>
        <fullName evidence="3">Secreted effector protein pipB2</fullName>
    </recommendedName>
</protein>
<evidence type="ECO:0008006" key="3">
    <source>
        <dbReference type="Google" id="ProtNLM"/>
    </source>
</evidence>
<reference evidence="1 2" key="1">
    <citation type="submission" date="2016-10" db="EMBL/GenBank/DDBJ databases">
        <title>Genome sequence of Planktotalea frisia SH6-1.</title>
        <authorList>
            <person name="Poehlein A."/>
            <person name="Bakenhus I."/>
            <person name="Voget S."/>
            <person name="Brinkhoff T."/>
            <person name="Simon M."/>
        </authorList>
    </citation>
    <scope>NUCLEOTIDE SEQUENCE [LARGE SCALE GENOMIC DNA]</scope>
    <source>
        <strain evidence="1 2">SH6-1</strain>
    </source>
</reference>
<gene>
    <name evidence="1" type="ORF">PFRI_24760</name>
</gene>
<organism evidence="1 2">
    <name type="scientific">Planktotalea frisia</name>
    <dbReference type="NCBI Taxonomy" id="696762"/>
    <lineage>
        <taxon>Bacteria</taxon>
        <taxon>Pseudomonadati</taxon>
        <taxon>Pseudomonadota</taxon>
        <taxon>Alphaproteobacteria</taxon>
        <taxon>Rhodobacterales</taxon>
        <taxon>Paracoccaceae</taxon>
        <taxon>Planktotalea</taxon>
    </lineage>
</organism>
<evidence type="ECO:0000313" key="2">
    <source>
        <dbReference type="Proteomes" id="UP000184514"/>
    </source>
</evidence>
<comment type="caution">
    <text evidence="1">The sequence shown here is derived from an EMBL/GenBank/DDBJ whole genome shotgun (WGS) entry which is preliminary data.</text>
</comment>
<dbReference type="STRING" id="696762.PFRI_24760"/>
<keyword evidence="2" id="KW-1185">Reference proteome</keyword>